<keyword evidence="7" id="KW-1185">Reference proteome</keyword>
<accession>A0A290XBV9</accession>
<dbReference type="AlphaFoldDB" id="A0A290XBV9"/>
<dbReference type="Pfam" id="PF08386">
    <property type="entry name" value="Abhydrolase_4"/>
    <property type="match status" value="1"/>
</dbReference>
<feature type="chain" id="PRO_5012922784" evidence="3">
    <location>
        <begin position="19"/>
        <end position="508"/>
    </location>
</feature>
<keyword evidence="2 6" id="KW-0378">Hydrolase</keyword>
<feature type="signal peptide" evidence="3">
    <location>
        <begin position="1"/>
        <end position="18"/>
    </location>
</feature>
<dbReference type="PANTHER" id="PTHR43798:SF27">
    <property type="entry name" value="HYDROLASE ALPHA_BETA HYDROLASE FOLD FAMILY"/>
    <property type="match status" value="1"/>
</dbReference>
<dbReference type="EMBL" id="CP023406">
    <property type="protein sequence ID" value="ATD66468.1"/>
    <property type="molecule type" value="Genomic_DNA"/>
</dbReference>
<evidence type="ECO:0000256" key="3">
    <source>
        <dbReference type="SAM" id="SignalP"/>
    </source>
</evidence>
<evidence type="ECO:0000259" key="5">
    <source>
        <dbReference type="Pfam" id="PF08386"/>
    </source>
</evidence>
<dbReference type="Proteomes" id="UP000218968">
    <property type="component" value="Chromosome"/>
</dbReference>
<dbReference type="RefSeq" id="WP_096296797.1">
    <property type="nucleotide sequence ID" value="NZ_CP023406.1"/>
</dbReference>
<evidence type="ECO:0000313" key="7">
    <source>
        <dbReference type="Proteomes" id="UP000218968"/>
    </source>
</evidence>
<gene>
    <name evidence="6" type="ORF">CNR27_02550</name>
</gene>
<proteinExistence type="inferred from homology"/>
<sequence>MSAMRLSLLALAAGATLAGCSGGAPAPAEGDGVRPARMFGQIPFHACTLDGGNAATRVEAQCATFEVPENPDAPEGRKIGLNIAWLPADSNDGGTADPVFFLAGGPGQAATELAAQINNGLREVRRQRDIVLVDQRGTGSSNPLDCVDADGAPMELDALTTPTDADLDAYVGRCLAGLADRADPRFYTTANAIRDLDTVRAALGAEQLNLVGGSYGTRVAQQYAMAYPQHTRSIVLDGVAPNDLVVGGEFAHTFEDALSLQSKQCAQDAACRARFPTDLQAQLRGVLSTLQTTPAPVTYRDPTTGAQRDGVVTPDTVTGLAFLFSYAPQTASLLPLILDEAAQGRYGPLMSLSQLMYSNVGGQMTRGMQWSVICAEDAGRYREDGRVADTILGPGVAGMFFGACRTWPTGTPPANHTAALQSDVPALLMSGELDPVTPPAYAERVLAGLPNGRHLVFKGQGHGTFALGCAPKLLAQFIESTDAKALDVTCLDAMRPVPPFTSFNGWSP</sequence>
<dbReference type="PRINTS" id="PR00793">
    <property type="entry name" value="PROAMNOPTASE"/>
</dbReference>
<keyword evidence="3" id="KW-0732">Signal</keyword>
<comment type="similarity">
    <text evidence="1">Belongs to the peptidase S33 family.</text>
</comment>
<dbReference type="GO" id="GO:0016020">
    <property type="term" value="C:membrane"/>
    <property type="evidence" value="ECO:0007669"/>
    <property type="project" value="TreeGrafter"/>
</dbReference>
<evidence type="ECO:0000256" key="1">
    <source>
        <dbReference type="ARBA" id="ARBA00010088"/>
    </source>
</evidence>
<dbReference type="GO" id="GO:0008233">
    <property type="term" value="F:peptidase activity"/>
    <property type="evidence" value="ECO:0007669"/>
    <property type="project" value="InterPro"/>
</dbReference>
<dbReference type="PANTHER" id="PTHR43798">
    <property type="entry name" value="MONOACYLGLYCEROL LIPASE"/>
    <property type="match status" value="1"/>
</dbReference>
<dbReference type="Pfam" id="PF00561">
    <property type="entry name" value="Abhydrolase_1"/>
    <property type="match status" value="1"/>
</dbReference>
<dbReference type="PROSITE" id="PS51257">
    <property type="entry name" value="PROKAR_LIPOPROTEIN"/>
    <property type="match status" value="1"/>
</dbReference>
<evidence type="ECO:0000259" key="4">
    <source>
        <dbReference type="Pfam" id="PF00561"/>
    </source>
</evidence>
<name>A0A290XBV9_9GAMM</name>
<dbReference type="InterPro" id="IPR029058">
    <property type="entry name" value="AB_hydrolase_fold"/>
</dbReference>
<dbReference type="InterPro" id="IPR002410">
    <property type="entry name" value="Peptidase_S33"/>
</dbReference>
<evidence type="ECO:0000313" key="6">
    <source>
        <dbReference type="EMBL" id="ATD66468.1"/>
    </source>
</evidence>
<dbReference type="GO" id="GO:0006508">
    <property type="term" value="P:proteolysis"/>
    <property type="evidence" value="ECO:0007669"/>
    <property type="project" value="InterPro"/>
</dbReference>
<dbReference type="InterPro" id="IPR050266">
    <property type="entry name" value="AB_hydrolase_sf"/>
</dbReference>
<dbReference type="OrthoDB" id="4510475at2"/>
<evidence type="ECO:0000256" key="2">
    <source>
        <dbReference type="ARBA" id="ARBA00022801"/>
    </source>
</evidence>
<dbReference type="Gene3D" id="3.40.50.1820">
    <property type="entry name" value="alpha/beta hydrolase"/>
    <property type="match status" value="1"/>
</dbReference>
<dbReference type="KEGG" id="lum:CNR27_02550"/>
<feature type="domain" description="AB hydrolase-1" evidence="4">
    <location>
        <begin position="98"/>
        <end position="239"/>
    </location>
</feature>
<feature type="domain" description="Peptidase S33 tripeptidyl aminopeptidase-like C-terminal" evidence="5">
    <location>
        <begin position="403"/>
        <end position="490"/>
    </location>
</feature>
<protein>
    <submittedName>
        <fullName evidence="6">Alpha/beta hydrolase</fullName>
    </submittedName>
</protein>
<organism evidence="6 7">
    <name type="scientific">Luteimonas chenhongjianii</name>
    <dbReference type="NCBI Taxonomy" id="2006110"/>
    <lineage>
        <taxon>Bacteria</taxon>
        <taxon>Pseudomonadati</taxon>
        <taxon>Pseudomonadota</taxon>
        <taxon>Gammaproteobacteria</taxon>
        <taxon>Lysobacterales</taxon>
        <taxon>Lysobacteraceae</taxon>
        <taxon>Luteimonas</taxon>
    </lineage>
</organism>
<dbReference type="InterPro" id="IPR013595">
    <property type="entry name" value="Pept_S33_TAP-like_C"/>
</dbReference>
<dbReference type="SUPFAM" id="SSF53474">
    <property type="entry name" value="alpha/beta-Hydrolases"/>
    <property type="match status" value="1"/>
</dbReference>
<dbReference type="InterPro" id="IPR000073">
    <property type="entry name" value="AB_hydrolase_1"/>
</dbReference>
<reference evidence="7" key="1">
    <citation type="submission" date="2017-09" db="EMBL/GenBank/DDBJ databases">
        <title>Luteimonas liuhanmingii sp.nov., isolated from the intestinal contents of Tibetan Plateau Pika in Yushu, Qinghai Province, China.</title>
        <authorList>
            <person name="Gui Z."/>
        </authorList>
    </citation>
    <scope>NUCLEOTIDE SEQUENCE [LARGE SCALE GENOMIC DNA]</scope>
    <source>
        <strain evidence="7">100111</strain>
    </source>
</reference>